<feature type="short sequence motif" description="DGA/G" evidence="4">
    <location>
        <begin position="598"/>
        <end position="600"/>
    </location>
</feature>
<protein>
    <recommendedName>
        <fullName evidence="6">PNPLA domain-containing protein</fullName>
    </recommendedName>
</protein>
<name>A0ABR3QX93_9PLEO</name>
<comment type="caution">
    <text evidence="7">The sequence shown here is derived from an EMBL/GenBank/DDBJ whole genome shotgun (WGS) entry which is preliminary data.</text>
</comment>
<feature type="active site" description="Nucleophile" evidence="4">
    <location>
        <position position="450"/>
    </location>
</feature>
<evidence type="ECO:0000256" key="5">
    <source>
        <dbReference type="SAM" id="MobiDB-lite"/>
    </source>
</evidence>
<dbReference type="InterPro" id="IPR016035">
    <property type="entry name" value="Acyl_Trfase/lysoPLipase"/>
</dbReference>
<dbReference type="PANTHER" id="PTHR24185">
    <property type="entry name" value="CALCIUM-INDEPENDENT PHOSPHOLIPASE A2-GAMMA"/>
    <property type="match status" value="1"/>
</dbReference>
<dbReference type="EMBL" id="JAKIXB020000028">
    <property type="protein sequence ID" value="KAL1596785.1"/>
    <property type="molecule type" value="Genomic_DNA"/>
</dbReference>
<dbReference type="PANTHER" id="PTHR24185:SF1">
    <property type="entry name" value="CALCIUM-INDEPENDENT PHOSPHOLIPASE A2-GAMMA"/>
    <property type="match status" value="1"/>
</dbReference>
<sequence length="1094" mass="124177">MVSKGFHCTQRVIKWANTPDTAKRQYAVTELYPRLLYTFSDVVVFVLRNAKTFESTVLSLLISWASSSLEKSLNQPTLPHAVIALNATDPKTDPHEWDPDYATNVLMFNVADAVNHDPRYSRLRSYWVQKGRQVNTMKDLLECYYSSITVVRIPNNEGRYMMIDEQVNKLHNVIERRCSQSYNAKLGSRMTLNAETLNVYLQCAFDHFAQNLHEPFDFMDVSFRMNPIPLNFGGNILKLAVAMRTRYTDPRNIFKHLSLMVASCILLDCVRQSFQGNMAERILKERYWNHCDQALDDFCNIFWPCTFSNKRGDRCVNVKERHVKGHQNDRGTVIGSGPYEADFTPEIFYELWFKYLKAYLKSFDDELRSRRILAPKEEELVVATKLHHVNVNGFYSHVGGAMNFISLRILSLDGGGMRGIVILEVLRHVQEELGGRIPIQDFFDLVVGTSTGGILALGLGVKNWTIEYCMKTFLKLVDKAFTPKFGGIGLGTTKYRTKPLEEALRDQFKDEALFGGAFESPNTSRRKVAVTSAMETAEQAVIFTNYNRAADEQIHYQLVRSDHPADDVMIWEAARATSAAPTFFKPFRNSRTMEGYLDGAVFHNNPIRIAVDESKLLWPDIRECPPDIVLSIGTAHHGVETDVILDATQPGTQRAGFGKMLDIVQPAVSKKRSMLGLRGRTQVESWLSIFKKRIEDSLDAELAWNEFHKDLPHAIADRYIRVNPKTQGRAPKMDDKAQVEALHEEIRTHLQMHSLHTEIVHIARRLVASSFYFDKPGQSKHAEDHMKVQGTLQCKFLAGSDNLRSLGRYISKHQQPKFQPYFRVQEAMRDETAQEIKITEPIIQDMAGRGLFRLDPILIRVASESSTVSIELCLASDRIAPRGRPGFPISGFPRTLADDDALKRTTTPALPVPEAEQRQARVPLERPASDSNVSYASHNLAAVEHSDSKAEFPETPDDISVWSRRRSEATRHPPVAPQLPYRVMQVLPQLGEHPPPAHDQRSYEVTNQSAVPPGGFGVTVPRTVTPTPNQWGDNYAPRNIIQDNDEEKAVEEALRRSEEDKIRSPRRTDTGTDPDELAEAIKASREVNYRQGRR</sequence>
<evidence type="ECO:0000256" key="3">
    <source>
        <dbReference type="ARBA" id="ARBA00023098"/>
    </source>
</evidence>
<dbReference type="CDD" id="cd07199">
    <property type="entry name" value="Pat17_PNPLA8_PNPLA9_like"/>
    <property type="match status" value="1"/>
</dbReference>
<feature type="domain" description="PNPLA" evidence="6">
    <location>
        <begin position="410"/>
        <end position="611"/>
    </location>
</feature>
<gene>
    <name evidence="7" type="ORF">SLS59_007817</name>
</gene>
<feature type="compositionally biased region" description="Basic and acidic residues" evidence="5">
    <location>
        <begin position="1050"/>
        <end position="1070"/>
    </location>
</feature>
<keyword evidence="8" id="KW-1185">Reference proteome</keyword>
<evidence type="ECO:0000313" key="8">
    <source>
        <dbReference type="Proteomes" id="UP001521222"/>
    </source>
</evidence>
<dbReference type="PROSITE" id="PS51635">
    <property type="entry name" value="PNPLA"/>
    <property type="match status" value="1"/>
</dbReference>
<evidence type="ECO:0000256" key="1">
    <source>
        <dbReference type="ARBA" id="ARBA00022801"/>
    </source>
</evidence>
<organism evidence="7 8">
    <name type="scientific">Nothophoma quercina</name>
    <dbReference type="NCBI Taxonomy" id="749835"/>
    <lineage>
        <taxon>Eukaryota</taxon>
        <taxon>Fungi</taxon>
        <taxon>Dikarya</taxon>
        <taxon>Ascomycota</taxon>
        <taxon>Pezizomycotina</taxon>
        <taxon>Dothideomycetes</taxon>
        <taxon>Pleosporomycetidae</taxon>
        <taxon>Pleosporales</taxon>
        <taxon>Pleosporineae</taxon>
        <taxon>Didymellaceae</taxon>
        <taxon>Nothophoma</taxon>
    </lineage>
</organism>
<evidence type="ECO:0000313" key="7">
    <source>
        <dbReference type="EMBL" id="KAL1596785.1"/>
    </source>
</evidence>
<dbReference type="SUPFAM" id="SSF52151">
    <property type="entry name" value="FabD/lysophospholipase-like"/>
    <property type="match status" value="1"/>
</dbReference>
<feature type="short sequence motif" description="GXGXXG" evidence="4">
    <location>
        <begin position="414"/>
        <end position="419"/>
    </location>
</feature>
<feature type="short sequence motif" description="GXSXG" evidence="4">
    <location>
        <begin position="448"/>
        <end position="452"/>
    </location>
</feature>
<proteinExistence type="predicted"/>
<keyword evidence="3 4" id="KW-0443">Lipid metabolism</keyword>
<feature type="region of interest" description="Disordered" evidence="5">
    <location>
        <begin position="1042"/>
        <end position="1094"/>
    </location>
</feature>
<reference evidence="7 8" key="1">
    <citation type="submission" date="2024-02" db="EMBL/GenBank/DDBJ databases">
        <title>De novo assembly and annotation of 12 fungi associated with fruit tree decline syndrome in Ontario, Canada.</title>
        <authorList>
            <person name="Sulman M."/>
            <person name="Ellouze W."/>
            <person name="Ilyukhin E."/>
        </authorList>
    </citation>
    <scope>NUCLEOTIDE SEQUENCE [LARGE SCALE GENOMIC DNA]</scope>
    <source>
        <strain evidence="7 8">M97-236</strain>
    </source>
</reference>
<dbReference type="Gene3D" id="3.40.1090.10">
    <property type="entry name" value="Cytosolic phospholipase A2 catalytic domain"/>
    <property type="match status" value="1"/>
</dbReference>
<dbReference type="Proteomes" id="UP001521222">
    <property type="component" value="Unassembled WGS sequence"/>
</dbReference>
<evidence type="ECO:0000256" key="2">
    <source>
        <dbReference type="ARBA" id="ARBA00022963"/>
    </source>
</evidence>
<dbReference type="InterPro" id="IPR002641">
    <property type="entry name" value="PNPLA_dom"/>
</dbReference>
<feature type="region of interest" description="Disordered" evidence="5">
    <location>
        <begin position="905"/>
        <end position="931"/>
    </location>
</feature>
<evidence type="ECO:0000256" key="4">
    <source>
        <dbReference type="PROSITE-ProRule" id="PRU01161"/>
    </source>
</evidence>
<keyword evidence="2 4" id="KW-0442">Lipid degradation</keyword>
<accession>A0ABR3QX93</accession>
<dbReference type="Pfam" id="PF01734">
    <property type="entry name" value="Patatin"/>
    <property type="match status" value="1"/>
</dbReference>
<evidence type="ECO:0000259" key="6">
    <source>
        <dbReference type="PROSITE" id="PS51635"/>
    </source>
</evidence>
<feature type="compositionally biased region" description="Basic and acidic residues" evidence="5">
    <location>
        <begin position="915"/>
        <end position="928"/>
    </location>
</feature>
<keyword evidence="1 4" id="KW-0378">Hydrolase</keyword>
<feature type="active site" description="Proton acceptor" evidence="4">
    <location>
        <position position="598"/>
    </location>
</feature>